<dbReference type="InterPro" id="IPR046350">
    <property type="entry name" value="Cystatin_sf"/>
</dbReference>
<dbReference type="AlphaFoldDB" id="A0A3Q3J2L1"/>
<evidence type="ECO:0000259" key="4">
    <source>
        <dbReference type="SMART" id="SM00043"/>
    </source>
</evidence>
<feature type="chain" id="PRO_5018566767" description="Cystatin domain-containing protein" evidence="3">
    <location>
        <begin position="20"/>
        <end position="132"/>
    </location>
</feature>
<evidence type="ECO:0000256" key="3">
    <source>
        <dbReference type="SAM" id="SignalP"/>
    </source>
</evidence>
<protein>
    <recommendedName>
        <fullName evidence="4">Cystatin domain-containing protein</fullName>
    </recommendedName>
</protein>
<dbReference type="GO" id="GO:0005615">
    <property type="term" value="C:extracellular space"/>
    <property type="evidence" value="ECO:0007669"/>
    <property type="project" value="TreeGrafter"/>
</dbReference>
<dbReference type="Ensembl" id="ENSMALT00000012781.1">
    <property type="protein sequence ID" value="ENSMALP00000012514.1"/>
    <property type="gene ID" value="ENSMALG00000008881.1"/>
</dbReference>
<dbReference type="CDD" id="cd00042">
    <property type="entry name" value="CY"/>
    <property type="match status" value="1"/>
</dbReference>
<feature type="signal peptide" evidence="3">
    <location>
        <begin position="1"/>
        <end position="19"/>
    </location>
</feature>
<name>A0A3Q3J2L1_MONAL</name>
<dbReference type="GO" id="GO:0006955">
    <property type="term" value="P:immune response"/>
    <property type="evidence" value="ECO:0007669"/>
    <property type="project" value="InterPro"/>
</dbReference>
<keyword evidence="3" id="KW-0732">Signal</keyword>
<dbReference type="FunFam" id="3.10.450.10:FF:000004">
    <property type="entry name" value="Cystatin C"/>
    <property type="match status" value="1"/>
</dbReference>
<proteinExistence type="inferred from homology"/>
<comment type="similarity">
    <text evidence="1">Belongs to the cystatin family.</text>
</comment>
<dbReference type="SMART" id="SM00043">
    <property type="entry name" value="CY"/>
    <property type="match status" value="1"/>
</dbReference>
<sequence>MGLKMMIMLLLAALGVSFGTMPGSLYNVSENDPGVQQAILSGIYSFNNQSNDAFLFKPFAIDSAQRQIVNGIRYVIDLKISRTVCHKRDDDNLSKCDFQPKGPLQQTFQCHCDIWVRPHESKTMIEAFDCKP</sequence>
<accession>A0A3Q3J2L1</accession>
<dbReference type="InterPro" id="IPR042886">
    <property type="entry name" value="Cystatin-F"/>
</dbReference>
<dbReference type="GO" id="GO:0005783">
    <property type="term" value="C:endoplasmic reticulum"/>
    <property type="evidence" value="ECO:0007669"/>
    <property type="project" value="TreeGrafter"/>
</dbReference>
<reference evidence="5" key="1">
    <citation type="submission" date="2025-08" db="UniProtKB">
        <authorList>
            <consortium name="Ensembl"/>
        </authorList>
    </citation>
    <scope>IDENTIFICATION</scope>
</reference>
<evidence type="ECO:0000256" key="1">
    <source>
        <dbReference type="ARBA" id="ARBA00009403"/>
    </source>
</evidence>
<dbReference type="GO" id="GO:0005770">
    <property type="term" value="C:late endosome"/>
    <property type="evidence" value="ECO:0007669"/>
    <property type="project" value="TreeGrafter"/>
</dbReference>
<dbReference type="SUPFAM" id="SSF54403">
    <property type="entry name" value="Cystatin/monellin"/>
    <property type="match status" value="1"/>
</dbReference>
<keyword evidence="6" id="KW-1185">Reference proteome</keyword>
<dbReference type="InterPro" id="IPR000010">
    <property type="entry name" value="Cystatin_dom"/>
</dbReference>
<dbReference type="PANTHER" id="PTHR47141">
    <property type="entry name" value="CYSTATIN-F"/>
    <property type="match status" value="1"/>
</dbReference>
<evidence type="ECO:0000313" key="5">
    <source>
        <dbReference type="Ensembl" id="ENSMALP00000012514.1"/>
    </source>
</evidence>
<dbReference type="Gene3D" id="3.10.450.10">
    <property type="match status" value="1"/>
</dbReference>
<dbReference type="GO" id="GO:0031643">
    <property type="term" value="P:positive regulation of myelination"/>
    <property type="evidence" value="ECO:0007669"/>
    <property type="project" value="TreeGrafter"/>
</dbReference>
<organism evidence="5 6">
    <name type="scientific">Monopterus albus</name>
    <name type="common">Swamp eel</name>
    <dbReference type="NCBI Taxonomy" id="43700"/>
    <lineage>
        <taxon>Eukaryota</taxon>
        <taxon>Metazoa</taxon>
        <taxon>Chordata</taxon>
        <taxon>Craniata</taxon>
        <taxon>Vertebrata</taxon>
        <taxon>Euteleostomi</taxon>
        <taxon>Actinopterygii</taxon>
        <taxon>Neopterygii</taxon>
        <taxon>Teleostei</taxon>
        <taxon>Neoteleostei</taxon>
        <taxon>Acanthomorphata</taxon>
        <taxon>Anabantaria</taxon>
        <taxon>Synbranchiformes</taxon>
        <taxon>Synbranchidae</taxon>
        <taxon>Monopterus</taxon>
    </lineage>
</organism>
<dbReference type="GO" id="GO:1903979">
    <property type="term" value="P:negative regulation of microglial cell activation"/>
    <property type="evidence" value="ECO:0007669"/>
    <property type="project" value="TreeGrafter"/>
</dbReference>
<dbReference type="STRING" id="43700.ENSMALP00000012514"/>
<dbReference type="GO" id="GO:0005764">
    <property type="term" value="C:lysosome"/>
    <property type="evidence" value="ECO:0007669"/>
    <property type="project" value="TreeGrafter"/>
</dbReference>
<dbReference type="GeneID" id="109972996"/>
<dbReference type="GO" id="GO:0005794">
    <property type="term" value="C:Golgi apparatus"/>
    <property type="evidence" value="ECO:0007669"/>
    <property type="project" value="TreeGrafter"/>
</dbReference>
<evidence type="ECO:0000256" key="2">
    <source>
        <dbReference type="ARBA" id="ARBA00023157"/>
    </source>
</evidence>
<dbReference type="Proteomes" id="UP000261600">
    <property type="component" value="Unplaced"/>
</dbReference>
<reference evidence="5" key="2">
    <citation type="submission" date="2025-09" db="UniProtKB">
        <authorList>
            <consortium name="Ensembl"/>
        </authorList>
    </citation>
    <scope>IDENTIFICATION</scope>
</reference>
<feature type="domain" description="Cystatin" evidence="4">
    <location>
        <begin position="20"/>
        <end position="131"/>
    </location>
</feature>
<dbReference type="RefSeq" id="XP_020477940.1">
    <property type="nucleotide sequence ID" value="XM_020622284.1"/>
</dbReference>
<dbReference type="Pfam" id="PF00031">
    <property type="entry name" value="Cystatin"/>
    <property type="match status" value="1"/>
</dbReference>
<dbReference type="GO" id="GO:0004869">
    <property type="term" value="F:cysteine-type endopeptidase inhibitor activity"/>
    <property type="evidence" value="ECO:0007669"/>
    <property type="project" value="InterPro"/>
</dbReference>
<dbReference type="OrthoDB" id="9929365at2759"/>
<evidence type="ECO:0000313" key="6">
    <source>
        <dbReference type="Proteomes" id="UP000261600"/>
    </source>
</evidence>
<keyword evidence="2" id="KW-1015">Disulfide bond</keyword>
<dbReference type="PANTHER" id="PTHR47141:SF1">
    <property type="entry name" value="CYSTATIN-F"/>
    <property type="match status" value="1"/>
</dbReference>